<sequence>MSDIPQPSEPTNADPGATGEDSADKELSHEMLAILGYARHIEKGLPAARQAVDRYTSIAKDVLPHGEEVIQSLGALKQLATAQLEVVLVGKSGCGRSTLLNAITGHKLVEGPNAAPVRALHSADLTATGLSYSRVKWVRTYWVNQAISKEEFDRYNLGDIKATEDAKELNPLVDGELLQISGPLLNSMSDEILDLVTVVDSQSGMHCSRTSKGGRPLTREADVAVLMLDASAFKSASDMAFDEEALQCIAERTNGLFLVWNKCDGEGNAATLAEIQAKAKELAKQHSVDPSHVFCVSAADAADGAYTDAGAEVELFWAAVQTYLLQEANRRAAQVHQALQPHREVLDYWKFLKGSGSPMQKLVHSLLCTGYQGGAGLQSAAAMGESLIDCPLNALSRKADSMIMTQTATTFTTGFVTGLGGFVTFPVAVPTALAAAYCVRFRLCLAMAYGGGYDLHAPATITAVLMCTYGGQPMQATHPEIPAMEMIQNPPEEEEEVGMLDRIRQMAETGITDASGQQETELDKETTNFDEKAKADIKAEEKEDDLEQIVAAGWTKSGPRRRALLTAHKAYTWWVEAQGGGEASSQEDNAALAQQAYLLALYREITLCVPMSVRSALNSTAYLAEVIPLVGGVVSGGTDGVLTTAAGRKAKACFLKERMEKVESLVASGDLEPEKTLGMKLSEGAGNAALSTREAFSRSGSAMREASASAGVKAAEANKAMAQQAAEAKEQLAAASVRAKEAASKASSAAGAWWGKATQWGQSTRWGSKMMGSANAETSVEVPSSAVEDTSSTDVAVDAVMEDHKSQQI</sequence>
<feature type="compositionally biased region" description="Polar residues" evidence="2">
    <location>
        <begin position="775"/>
        <end position="794"/>
    </location>
</feature>
<keyword evidence="4" id="KW-1185">Reference proteome</keyword>
<dbReference type="Proteomes" id="UP001190700">
    <property type="component" value="Unassembled WGS sequence"/>
</dbReference>
<gene>
    <name evidence="3" type="ORF">CYMTET_50320</name>
</gene>
<feature type="region of interest" description="Disordered" evidence="2">
    <location>
        <begin position="1"/>
        <end position="24"/>
    </location>
</feature>
<feature type="region of interest" description="Disordered" evidence="2">
    <location>
        <begin position="772"/>
        <end position="794"/>
    </location>
</feature>
<dbReference type="EMBL" id="LGRX02033828">
    <property type="protein sequence ID" value="KAK3239774.1"/>
    <property type="molecule type" value="Genomic_DNA"/>
</dbReference>
<dbReference type="InterPro" id="IPR027417">
    <property type="entry name" value="P-loop_NTPase"/>
</dbReference>
<comment type="caution">
    <text evidence="3">The sequence shown here is derived from an EMBL/GenBank/DDBJ whole genome shotgun (WGS) entry which is preliminary data.</text>
</comment>
<evidence type="ECO:0000256" key="1">
    <source>
        <dbReference type="SAM" id="Coils"/>
    </source>
</evidence>
<organism evidence="3 4">
    <name type="scientific">Cymbomonas tetramitiformis</name>
    <dbReference type="NCBI Taxonomy" id="36881"/>
    <lineage>
        <taxon>Eukaryota</taxon>
        <taxon>Viridiplantae</taxon>
        <taxon>Chlorophyta</taxon>
        <taxon>Pyramimonadophyceae</taxon>
        <taxon>Pyramimonadales</taxon>
        <taxon>Pyramimonadaceae</taxon>
        <taxon>Cymbomonas</taxon>
    </lineage>
</organism>
<evidence type="ECO:0000256" key="2">
    <source>
        <dbReference type="SAM" id="MobiDB-lite"/>
    </source>
</evidence>
<proteinExistence type="predicted"/>
<evidence type="ECO:0000313" key="3">
    <source>
        <dbReference type="EMBL" id="KAK3239774.1"/>
    </source>
</evidence>
<dbReference type="AlphaFoldDB" id="A0AAE0BPK3"/>
<feature type="coiled-coil region" evidence="1">
    <location>
        <begin position="712"/>
        <end position="745"/>
    </location>
</feature>
<name>A0AAE0BPK3_9CHLO</name>
<accession>A0AAE0BPK3</accession>
<dbReference type="SUPFAM" id="SSF52540">
    <property type="entry name" value="P-loop containing nucleoside triphosphate hydrolases"/>
    <property type="match status" value="1"/>
</dbReference>
<dbReference type="Gene3D" id="3.40.50.300">
    <property type="entry name" value="P-loop containing nucleotide triphosphate hydrolases"/>
    <property type="match status" value="2"/>
</dbReference>
<evidence type="ECO:0000313" key="4">
    <source>
        <dbReference type="Proteomes" id="UP001190700"/>
    </source>
</evidence>
<keyword evidence="1" id="KW-0175">Coiled coil</keyword>
<reference evidence="3 4" key="1">
    <citation type="journal article" date="2015" name="Genome Biol. Evol.">
        <title>Comparative Genomics of a Bacterivorous Green Alga Reveals Evolutionary Causalities and Consequences of Phago-Mixotrophic Mode of Nutrition.</title>
        <authorList>
            <person name="Burns J.A."/>
            <person name="Paasch A."/>
            <person name="Narechania A."/>
            <person name="Kim E."/>
        </authorList>
    </citation>
    <scope>NUCLEOTIDE SEQUENCE [LARGE SCALE GENOMIC DNA]</scope>
    <source>
        <strain evidence="3 4">PLY_AMNH</strain>
    </source>
</reference>
<protein>
    <submittedName>
        <fullName evidence="3">Uncharacterized protein</fullName>
    </submittedName>
</protein>